<sequence>MVHQSIVRFHVSEVPYTYKWAGNPKRVKNETKLNLSTRRTHEWSRQGVIVQLIIMFIQVS</sequence>
<accession>A0A2P2KB31</accession>
<name>A0A2P2KB31_RHIMU</name>
<protein>
    <submittedName>
        <fullName evidence="1">Putative inactive shikimate kinase like 1ic isoform X3</fullName>
    </submittedName>
</protein>
<dbReference type="AlphaFoldDB" id="A0A2P2KB31"/>
<reference evidence="1" key="1">
    <citation type="submission" date="2018-02" db="EMBL/GenBank/DDBJ databases">
        <title>Rhizophora mucronata_Transcriptome.</title>
        <authorList>
            <person name="Meera S.P."/>
            <person name="Sreeshan A."/>
            <person name="Augustine A."/>
        </authorList>
    </citation>
    <scope>NUCLEOTIDE SEQUENCE</scope>
    <source>
        <tissue evidence="1">Leaf</tissue>
    </source>
</reference>
<keyword evidence="1" id="KW-0808">Transferase</keyword>
<dbReference type="EMBL" id="GGEC01022413">
    <property type="protein sequence ID" value="MBX02897.1"/>
    <property type="molecule type" value="Transcribed_RNA"/>
</dbReference>
<evidence type="ECO:0000313" key="1">
    <source>
        <dbReference type="EMBL" id="MBX02897.1"/>
    </source>
</evidence>
<organism evidence="1">
    <name type="scientific">Rhizophora mucronata</name>
    <name type="common">Asiatic mangrove</name>
    <dbReference type="NCBI Taxonomy" id="61149"/>
    <lineage>
        <taxon>Eukaryota</taxon>
        <taxon>Viridiplantae</taxon>
        <taxon>Streptophyta</taxon>
        <taxon>Embryophyta</taxon>
        <taxon>Tracheophyta</taxon>
        <taxon>Spermatophyta</taxon>
        <taxon>Magnoliopsida</taxon>
        <taxon>eudicotyledons</taxon>
        <taxon>Gunneridae</taxon>
        <taxon>Pentapetalae</taxon>
        <taxon>rosids</taxon>
        <taxon>fabids</taxon>
        <taxon>Malpighiales</taxon>
        <taxon>Rhizophoraceae</taxon>
        <taxon>Rhizophora</taxon>
    </lineage>
</organism>
<proteinExistence type="predicted"/>
<keyword evidence="1" id="KW-0418">Kinase</keyword>
<dbReference type="GO" id="GO:0016301">
    <property type="term" value="F:kinase activity"/>
    <property type="evidence" value="ECO:0007669"/>
    <property type="project" value="UniProtKB-KW"/>
</dbReference>